<protein>
    <submittedName>
        <fullName evidence="2">Uncharacterized protein</fullName>
    </submittedName>
</protein>
<keyword evidence="1" id="KW-0812">Transmembrane</keyword>
<accession>A0ABS1C6W2</accession>
<organism evidence="2 3">
    <name type="scientific">Adhaeribacter terrigena</name>
    <dbReference type="NCBI Taxonomy" id="2793070"/>
    <lineage>
        <taxon>Bacteria</taxon>
        <taxon>Pseudomonadati</taxon>
        <taxon>Bacteroidota</taxon>
        <taxon>Cytophagia</taxon>
        <taxon>Cytophagales</taxon>
        <taxon>Hymenobacteraceae</taxon>
        <taxon>Adhaeribacter</taxon>
    </lineage>
</organism>
<evidence type="ECO:0000256" key="1">
    <source>
        <dbReference type="SAM" id="Phobius"/>
    </source>
</evidence>
<gene>
    <name evidence="2" type="ORF">I5M27_15135</name>
</gene>
<feature type="transmembrane region" description="Helical" evidence="1">
    <location>
        <begin position="6"/>
        <end position="23"/>
    </location>
</feature>
<comment type="caution">
    <text evidence="2">The sequence shown here is derived from an EMBL/GenBank/DDBJ whole genome shotgun (WGS) entry which is preliminary data.</text>
</comment>
<proteinExistence type="predicted"/>
<dbReference type="EMBL" id="JAEHFX010000008">
    <property type="protein sequence ID" value="MBK0404330.1"/>
    <property type="molecule type" value="Genomic_DNA"/>
</dbReference>
<name>A0ABS1C6W2_9BACT</name>
<dbReference type="RefSeq" id="WP_200507168.1">
    <property type="nucleotide sequence ID" value="NZ_JAEHFX010000008.1"/>
</dbReference>
<sequence length="217" mass="25155">MKKKILVSFILVFGILGGIYYLVKFTDFLQDRKLVSAKHKEAIRPLSEIEILGKEFCKCMVNNGSPAHYEYAWKVCEGELIQKYEIAKLMFVDFRTPHLRSRLPRKEFYKVLQSTELFEAYLNKKCKVQTVGRDEKTLNSCNCEPGLDPDDYLFKICKYIKKYKISVFPASPCGYQITNIKEVDHLVYVYLDCCYLGEVATFDKETGEIINFSLGAK</sequence>
<keyword evidence="1" id="KW-1133">Transmembrane helix</keyword>
<keyword evidence="1" id="KW-0472">Membrane</keyword>
<evidence type="ECO:0000313" key="3">
    <source>
        <dbReference type="Proteomes" id="UP000644147"/>
    </source>
</evidence>
<keyword evidence="3" id="KW-1185">Reference proteome</keyword>
<evidence type="ECO:0000313" key="2">
    <source>
        <dbReference type="EMBL" id="MBK0404330.1"/>
    </source>
</evidence>
<reference evidence="2 3" key="1">
    <citation type="submission" date="2020-12" db="EMBL/GenBank/DDBJ databases">
        <title>Bacterial novel species Adhaeribacter sp. BT258 isolated from soil.</title>
        <authorList>
            <person name="Jung H.-Y."/>
        </authorList>
    </citation>
    <scope>NUCLEOTIDE SEQUENCE [LARGE SCALE GENOMIC DNA]</scope>
    <source>
        <strain evidence="2 3">BT258</strain>
    </source>
</reference>
<dbReference type="Proteomes" id="UP000644147">
    <property type="component" value="Unassembled WGS sequence"/>
</dbReference>